<keyword evidence="11" id="KW-0812">Transmembrane</keyword>
<evidence type="ECO:0000256" key="2">
    <source>
        <dbReference type="ARBA" id="ARBA00022475"/>
    </source>
</evidence>
<organism evidence="13 14">
    <name type="scientific">Holdemanella porci</name>
    <dbReference type="NCBI Taxonomy" id="2652276"/>
    <lineage>
        <taxon>Bacteria</taxon>
        <taxon>Bacillati</taxon>
        <taxon>Bacillota</taxon>
        <taxon>Erysipelotrichia</taxon>
        <taxon>Erysipelotrichales</taxon>
        <taxon>Erysipelotrichaceae</taxon>
        <taxon>Holdemanella</taxon>
    </lineage>
</organism>
<proteinExistence type="predicted"/>
<dbReference type="GeneID" id="93158406"/>
<dbReference type="RefSeq" id="WP_154555697.1">
    <property type="nucleotide sequence ID" value="NZ_JAQCYS010000004.1"/>
</dbReference>
<comment type="catalytic activity">
    <reaction evidence="10">
        <text>[GlcNAc-(1-&gt;4)-Mur2Ac(oyl-L-Ala-gamma-D-Glu-L-Lys-D-Ala-D-Ala)](n)-di-trans,octa-cis-undecaprenyl diphosphate + beta-D-GlcNAc-(1-&gt;4)-Mur2Ac(oyl-L-Ala-gamma-D-Glu-L-Lys-D-Ala-D-Ala)-di-trans,octa-cis-undecaprenyl diphosphate = [GlcNAc-(1-&gt;4)-Mur2Ac(oyl-L-Ala-gamma-D-Glu-L-Lys-D-Ala-D-Ala)](n+1)-di-trans,octa-cis-undecaprenyl diphosphate + di-trans,octa-cis-undecaprenyl diphosphate + H(+)</text>
        <dbReference type="Rhea" id="RHEA:23708"/>
        <dbReference type="Rhea" id="RHEA-COMP:9602"/>
        <dbReference type="Rhea" id="RHEA-COMP:9603"/>
        <dbReference type="ChEBI" id="CHEBI:15378"/>
        <dbReference type="ChEBI" id="CHEBI:58405"/>
        <dbReference type="ChEBI" id="CHEBI:60033"/>
        <dbReference type="ChEBI" id="CHEBI:78435"/>
        <dbReference type="EC" id="2.4.99.28"/>
    </reaction>
</comment>
<dbReference type="GO" id="GO:0030288">
    <property type="term" value="C:outer membrane-bounded periplasmic space"/>
    <property type="evidence" value="ECO:0007669"/>
    <property type="project" value="TreeGrafter"/>
</dbReference>
<evidence type="ECO:0000256" key="5">
    <source>
        <dbReference type="ARBA" id="ARBA00022960"/>
    </source>
</evidence>
<dbReference type="AlphaFoldDB" id="A0A6N7VGK8"/>
<evidence type="ECO:0000259" key="12">
    <source>
        <dbReference type="Pfam" id="PF00912"/>
    </source>
</evidence>
<keyword evidence="14" id="KW-1185">Reference proteome</keyword>
<name>A0A6N7VGK8_9FIRM</name>
<evidence type="ECO:0000256" key="7">
    <source>
        <dbReference type="ARBA" id="ARBA00023136"/>
    </source>
</evidence>
<feature type="domain" description="Glycosyl transferase family 51" evidence="12">
    <location>
        <begin position="48"/>
        <end position="214"/>
    </location>
</feature>
<dbReference type="InterPro" id="IPR001264">
    <property type="entry name" value="Glyco_trans_51"/>
</dbReference>
<keyword evidence="8" id="KW-0961">Cell wall biogenesis/degradation</keyword>
<keyword evidence="4" id="KW-0808">Transferase</keyword>
<sequence>MKKFVKFIFKLLLILIIAFVGIFFGKGYWGYLELTQSQSVDDVVNEVTSRSTFVGYDDLSPELVRATVAIEDRRFYDHGGVDYIGLMRALVSQLDDNLLKSGGSTITQQLAKNLYGMFDGTWDRKSTELFVARYLEKHYSKNEIIALYVNVINYGNNYTGIYEASYGYFDTDPEDLTIAQASLLAGIPQSPNNYELVYHFAQAKQKQYAVLKAMAECGYISESDIATYYNASV</sequence>
<evidence type="ECO:0000256" key="6">
    <source>
        <dbReference type="ARBA" id="ARBA00022984"/>
    </source>
</evidence>
<reference evidence="13 14" key="1">
    <citation type="submission" date="2019-08" db="EMBL/GenBank/DDBJ databases">
        <title>In-depth cultivation of the pig gut microbiome towards novel bacterial diversity and tailored functional studies.</title>
        <authorList>
            <person name="Wylensek D."/>
            <person name="Hitch T.C.A."/>
            <person name="Clavel T."/>
        </authorList>
    </citation>
    <scope>NUCLEOTIDE SEQUENCE [LARGE SCALE GENOMIC DNA]</scope>
    <source>
        <strain evidence="13 14">LKV-472-APC-3</strain>
    </source>
</reference>
<comment type="caution">
    <text evidence="13">The sequence shown here is derived from an EMBL/GenBank/DDBJ whole genome shotgun (WGS) entry which is preliminary data.</text>
</comment>
<dbReference type="GO" id="GO:0005886">
    <property type="term" value="C:plasma membrane"/>
    <property type="evidence" value="ECO:0007669"/>
    <property type="project" value="UniProtKB-SubCell"/>
</dbReference>
<evidence type="ECO:0000256" key="10">
    <source>
        <dbReference type="ARBA" id="ARBA00049902"/>
    </source>
</evidence>
<evidence type="ECO:0000256" key="8">
    <source>
        <dbReference type="ARBA" id="ARBA00023316"/>
    </source>
</evidence>
<evidence type="ECO:0000256" key="3">
    <source>
        <dbReference type="ARBA" id="ARBA00022676"/>
    </source>
</evidence>
<comment type="subcellular location">
    <subcellularLocation>
        <location evidence="1">Cell membrane</location>
    </subcellularLocation>
</comment>
<dbReference type="EC" id="2.4.99.28" evidence="9"/>
<feature type="transmembrane region" description="Helical" evidence="11">
    <location>
        <begin position="7"/>
        <end position="29"/>
    </location>
</feature>
<keyword evidence="11" id="KW-1133">Transmembrane helix</keyword>
<dbReference type="GO" id="GO:0009252">
    <property type="term" value="P:peptidoglycan biosynthetic process"/>
    <property type="evidence" value="ECO:0007669"/>
    <property type="project" value="UniProtKB-KW"/>
</dbReference>
<dbReference type="GO" id="GO:0008955">
    <property type="term" value="F:peptidoglycan glycosyltransferase activity"/>
    <property type="evidence" value="ECO:0007669"/>
    <property type="project" value="UniProtKB-EC"/>
</dbReference>
<dbReference type="InterPro" id="IPR050396">
    <property type="entry name" value="Glycosyltr_51/Transpeptidase"/>
</dbReference>
<dbReference type="Proteomes" id="UP000434241">
    <property type="component" value="Unassembled WGS sequence"/>
</dbReference>
<dbReference type="GO" id="GO:0008360">
    <property type="term" value="P:regulation of cell shape"/>
    <property type="evidence" value="ECO:0007669"/>
    <property type="project" value="UniProtKB-KW"/>
</dbReference>
<keyword evidence="6" id="KW-0573">Peptidoglycan synthesis</keyword>
<protein>
    <recommendedName>
        <fullName evidence="9">peptidoglycan glycosyltransferase</fullName>
        <ecNumber evidence="9">2.4.99.28</ecNumber>
    </recommendedName>
</protein>
<keyword evidence="5" id="KW-0133">Cell shape</keyword>
<dbReference type="Pfam" id="PF00912">
    <property type="entry name" value="Transgly"/>
    <property type="match status" value="1"/>
</dbReference>
<keyword evidence="3" id="KW-0328">Glycosyltransferase</keyword>
<gene>
    <name evidence="13" type="ORF">FYJ55_03750</name>
</gene>
<evidence type="ECO:0000256" key="4">
    <source>
        <dbReference type="ARBA" id="ARBA00022679"/>
    </source>
</evidence>
<evidence type="ECO:0000256" key="1">
    <source>
        <dbReference type="ARBA" id="ARBA00004236"/>
    </source>
</evidence>
<evidence type="ECO:0000256" key="11">
    <source>
        <dbReference type="SAM" id="Phobius"/>
    </source>
</evidence>
<keyword evidence="7 11" id="KW-0472">Membrane</keyword>
<evidence type="ECO:0000313" key="13">
    <source>
        <dbReference type="EMBL" id="MSS56032.1"/>
    </source>
</evidence>
<evidence type="ECO:0000256" key="9">
    <source>
        <dbReference type="ARBA" id="ARBA00044770"/>
    </source>
</evidence>
<dbReference type="PANTHER" id="PTHR32282:SF11">
    <property type="entry name" value="PENICILLIN-BINDING PROTEIN 1B"/>
    <property type="match status" value="1"/>
</dbReference>
<dbReference type="InterPro" id="IPR023346">
    <property type="entry name" value="Lysozyme-like_dom_sf"/>
</dbReference>
<dbReference type="SUPFAM" id="SSF53955">
    <property type="entry name" value="Lysozyme-like"/>
    <property type="match status" value="1"/>
</dbReference>
<accession>A0A6N7VGK8</accession>
<dbReference type="PANTHER" id="PTHR32282">
    <property type="entry name" value="BINDING PROTEIN TRANSPEPTIDASE, PUTATIVE-RELATED"/>
    <property type="match status" value="1"/>
</dbReference>
<evidence type="ECO:0000313" key="14">
    <source>
        <dbReference type="Proteomes" id="UP000434241"/>
    </source>
</evidence>
<dbReference type="EMBL" id="VUMR01000012">
    <property type="protein sequence ID" value="MSS56032.1"/>
    <property type="molecule type" value="Genomic_DNA"/>
</dbReference>
<dbReference type="InterPro" id="IPR036950">
    <property type="entry name" value="PBP_transglycosylase"/>
</dbReference>
<dbReference type="Gene3D" id="1.10.3810.10">
    <property type="entry name" value="Biosynthetic peptidoglycan transglycosylase-like"/>
    <property type="match status" value="1"/>
</dbReference>
<keyword evidence="2" id="KW-1003">Cell membrane</keyword>
<dbReference type="GO" id="GO:0071555">
    <property type="term" value="P:cell wall organization"/>
    <property type="evidence" value="ECO:0007669"/>
    <property type="project" value="UniProtKB-KW"/>
</dbReference>